<dbReference type="AlphaFoldDB" id="A0AA92ULN9"/>
<gene>
    <name evidence="1" type="ORF">DXA63_14685</name>
</gene>
<sequence>MLLIFDMKGFSRAATGKDGAKGNQIPTPSFYNSNPVSNNLLYLGSRWSTEKGGRYTDMAKKMDLGALHQQINELQIDKDLNRGKLHPLSEKFTIFAT</sequence>
<organism evidence="1 2">
    <name type="scientific">Segatella copri</name>
    <dbReference type="NCBI Taxonomy" id="165179"/>
    <lineage>
        <taxon>Bacteria</taxon>
        <taxon>Pseudomonadati</taxon>
        <taxon>Bacteroidota</taxon>
        <taxon>Bacteroidia</taxon>
        <taxon>Bacteroidales</taxon>
        <taxon>Prevotellaceae</taxon>
        <taxon>Segatella</taxon>
    </lineage>
</organism>
<protein>
    <submittedName>
        <fullName evidence="1">Uncharacterized protein</fullName>
    </submittedName>
</protein>
<comment type="caution">
    <text evidence="1">The sequence shown here is derived from an EMBL/GenBank/DDBJ whole genome shotgun (WGS) entry which is preliminary data.</text>
</comment>
<accession>A0AA92ULN9</accession>
<dbReference type="EMBL" id="QSCI01000107">
    <property type="protein sequence ID" value="RGX90020.1"/>
    <property type="molecule type" value="Genomic_DNA"/>
</dbReference>
<evidence type="ECO:0000313" key="1">
    <source>
        <dbReference type="EMBL" id="RGX90020.1"/>
    </source>
</evidence>
<dbReference type="Proteomes" id="UP000285604">
    <property type="component" value="Unassembled WGS sequence"/>
</dbReference>
<reference evidence="1 2" key="1">
    <citation type="submission" date="2018-08" db="EMBL/GenBank/DDBJ databases">
        <title>A genome reference for cultivated species of the human gut microbiota.</title>
        <authorList>
            <person name="Zou Y."/>
            <person name="Xue W."/>
            <person name="Luo G."/>
        </authorList>
    </citation>
    <scope>NUCLEOTIDE SEQUENCE [LARGE SCALE GENOMIC DNA]</scope>
    <source>
        <strain evidence="1 2">OF03-3</strain>
    </source>
</reference>
<evidence type="ECO:0000313" key="2">
    <source>
        <dbReference type="Proteomes" id="UP000285604"/>
    </source>
</evidence>
<name>A0AA92ULN9_9BACT</name>
<proteinExistence type="predicted"/>